<dbReference type="InterPro" id="IPR001584">
    <property type="entry name" value="Integrase_cat-core"/>
</dbReference>
<gene>
    <name evidence="4" type="primary">istA</name>
    <name evidence="4" type="ORF">OSB52_24510</name>
</gene>
<dbReference type="PROSITE" id="PS50994">
    <property type="entry name" value="INTEGRASE"/>
    <property type="match status" value="1"/>
</dbReference>
<dbReference type="GO" id="GO:0003676">
    <property type="term" value="F:nucleic acid binding"/>
    <property type="evidence" value="ECO:0007669"/>
    <property type="project" value="InterPro"/>
</dbReference>
<comment type="caution">
    <text evidence="4">The sequence shown here is derived from an EMBL/GenBank/DDBJ whole genome shotgun (WGS) entry which is preliminary data.</text>
</comment>
<reference evidence="4" key="1">
    <citation type="submission" date="2022-10" db="EMBL/GenBank/DDBJ databases">
        <title>WGS of marine actinomycetes from Thailand.</title>
        <authorList>
            <person name="Thawai C."/>
        </authorList>
    </citation>
    <scope>NUCLEOTIDE SEQUENCE</scope>
    <source>
        <strain evidence="4">SW21</strain>
    </source>
</reference>
<dbReference type="InterPro" id="IPR036397">
    <property type="entry name" value="RNaseH_sf"/>
</dbReference>
<evidence type="ECO:0000313" key="4">
    <source>
        <dbReference type="EMBL" id="MCX2967232.1"/>
    </source>
</evidence>
<dbReference type="PANTHER" id="PTHR35004">
    <property type="entry name" value="TRANSPOSASE RV3428C-RELATED"/>
    <property type="match status" value="1"/>
</dbReference>
<dbReference type="InterPro" id="IPR012337">
    <property type="entry name" value="RNaseH-like_sf"/>
</dbReference>
<evidence type="ECO:0000259" key="3">
    <source>
        <dbReference type="PROSITE" id="PS50994"/>
    </source>
</evidence>
<dbReference type="SUPFAM" id="SSF53098">
    <property type="entry name" value="Ribonuclease H-like"/>
    <property type="match status" value="1"/>
</dbReference>
<name>A0A9X3D9K1_9ACTN</name>
<sequence>MFTEGANGMGYREVAVEEIREVLRLWLGLAVGLPAPGLRTIAARAGIDRKTVRRYIAAAQAAGLTREAGAAALTDELLGAVVAGVRPARPNGHGQAWEALVPFTEQITQWVKGGAPENPEPLTVTKIHILLARQGCVVPYRTLVRFATECCGYRRTTTTVRVADGDPGVECQIDFGYLGLLDDASTGKRRKVFALVFTAVYSRHTFVWLTHTQTLSAILEGCSAAWEFFGGVFAVIIPDNMKPIVTRADILNPRLSRGWLDYGQHAGFVTDTARVATPTDKPRVERTIHYVQNNFWAGERFSSLPDAQAAAVAWCQSTAGLRIHGTTAAAPAVLFDTDERTHLLPIPADYDVPIFKQVKVHRDFHASVGKALYSLPETWIGSTLDVRLDSEAVKFYHRGELVKQHPRQPAGGQSTDPHDYPADKAAYALRNISKLQSTCEHHGPHIGLYAARIVDDPRPWSRVRAVYTLLGLVRTYGPGPVDAACATALEFDVIAVPKIASMLEQATEKTTPDMPVAAGSESSRFARDPSEYATNRTQLTLVPNPDNTIQE</sequence>
<dbReference type="GO" id="GO:0015074">
    <property type="term" value="P:DNA integration"/>
    <property type="evidence" value="ECO:0007669"/>
    <property type="project" value="InterPro"/>
</dbReference>
<organism evidence="4 5">
    <name type="scientific">Gordonia aquimaris</name>
    <dbReference type="NCBI Taxonomy" id="2984863"/>
    <lineage>
        <taxon>Bacteria</taxon>
        <taxon>Bacillati</taxon>
        <taxon>Actinomycetota</taxon>
        <taxon>Actinomycetes</taxon>
        <taxon>Mycobacteriales</taxon>
        <taxon>Gordoniaceae</taxon>
        <taxon>Gordonia</taxon>
    </lineage>
</organism>
<evidence type="ECO:0000256" key="1">
    <source>
        <dbReference type="ARBA" id="ARBA00009277"/>
    </source>
</evidence>
<accession>A0A9X3D9K1</accession>
<dbReference type="Proteomes" id="UP001143347">
    <property type="component" value="Unassembled WGS sequence"/>
</dbReference>
<dbReference type="PANTHER" id="PTHR35004:SF8">
    <property type="entry name" value="TRANSPOSASE RV3428C-RELATED"/>
    <property type="match status" value="1"/>
</dbReference>
<dbReference type="AlphaFoldDB" id="A0A9X3D9K1"/>
<dbReference type="NCBIfam" id="NF033546">
    <property type="entry name" value="transpos_IS21"/>
    <property type="match status" value="1"/>
</dbReference>
<dbReference type="Gene3D" id="3.30.420.10">
    <property type="entry name" value="Ribonuclease H-like superfamily/Ribonuclease H"/>
    <property type="match status" value="1"/>
</dbReference>
<comment type="similarity">
    <text evidence="1">Belongs to the transposase IS21/IS408/IS1162 family.</text>
</comment>
<dbReference type="EMBL" id="JAPKFM010000059">
    <property type="protein sequence ID" value="MCX2967232.1"/>
    <property type="molecule type" value="Genomic_DNA"/>
</dbReference>
<evidence type="ECO:0000313" key="5">
    <source>
        <dbReference type="Proteomes" id="UP001143347"/>
    </source>
</evidence>
<feature type="domain" description="Integrase catalytic" evidence="3">
    <location>
        <begin position="163"/>
        <end position="339"/>
    </location>
</feature>
<keyword evidence="5" id="KW-1185">Reference proteome</keyword>
<evidence type="ECO:0000256" key="2">
    <source>
        <dbReference type="SAM" id="MobiDB-lite"/>
    </source>
</evidence>
<dbReference type="InterPro" id="IPR054353">
    <property type="entry name" value="IstA-like_C"/>
</dbReference>
<protein>
    <submittedName>
        <fullName evidence="4">IS21 family transposase</fullName>
    </submittedName>
</protein>
<feature type="region of interest" description="Disordered" evidence="2">
    <location>
        <begin position="506"/>
        <end position="537"/>
    </location>
</feature>
<dbReference type="Pfam" id="PF22483">
    <property type="entry name" value="Mu-transpos_C_2"/>
    <property type="match status" value="1"/>
</dbReference>
<proteinExistence type="inferred from homology"/>